<evidence type="ECO:0000256" key="2">
    <source>
        <dbReference type="SAM" id="SignalP"/>
    </source>
</evidence>
<keyword evidence="4" id="KW-1185">Reference proteome</keyword>
<reference evidence="3 4" key="1">
    <citation type="submission" date="2016-10" db="EMBL/GenBank/DDBJ databases">
        <authorList>
            <person name="Varghese N."/>
            <person name="Submissions S."/>
        </authorList>
    </citation>
    <scope>NUCLEOTIDE SEQUENCE [LARGE SCALE GENOMIC DNA]</scope>
    <source>
        <strain evidence="3 4">CGMCC 1.6859</strain>
    </source>
</reference>
<keyword evidence="2" id="KW-0732">Signal</keyword>
<evidence type="ECO:0000313" key="3">
    <source>
        <dbReference type="EMBL" id="SCY78143.1"/>
    </source>
</evidence>
<dbReference type="Proteomes" id="UP000199307">
    <property type="component" value="Unassembled WGS sequence"/>
</dbReference>
<name>A0ABY0LY44_9FLAO</name>
<sequence length="350" mass="38571">MKNKYLIALAFFCINVISNAQQIGEGFASNITDVSQPLKSGIYEALNPVGSIPDLTYSGWQHLLVLRHSNSLNNHELQIASSFTENDRLFFRKAANYQLTSSNSVWNELATRGSNSFIGNQNIEGNLGIGTTNPQSKLTIKSGGTGVSIHPGTAPYFGTLAFNRESFTGEIFNPNGQAFQINNGGSDKHLHFQVYNGDGTQITNDALVINGFNGNVGIGTAKIDSKLTVAGNIASREVKVTVDAGADFVFDKDYNLPSLESVDKFIKENKHLPEIASAEEMKKDGINLSEMNIKLLQKVEELTLYLIQQEKKNQKQSEEIEESKNQIELLKKENESFKSTLKKLSLSEQN</sequence>
<evidence type="ECO:0000313" key="4">
    <source>
        <dbReference type="Proteomes" id="UP000199307"/>
    </source>
</evidence>
<keyword evidence="1" id="KW-0175">Coiled coil</keyword>
<feature type="coiled-coil region" evidence="1">
    <location>
        <begin position="306"/>
        <end position="347"/>
    </location>
</feature>
<evidence type="ECO:0000256" key="1">
    <source>
        <dbReference type="SAM" id="Coils"/>
    </source>
</evidence>
<feature type="signal peptide" evidence="2">
    <location>
        <begin position="1"/>
        <end position="20"/>
    </location>
</feature>
<comment type="caution">
    <text evidence="3">The sequence shown here is derived from an EMBL/GenBank/DDBJ whole genome shotgun (WGS) entry which is preliminary data.</text>
</comment>
<dbReference type="RefSeq" id="WP_091134164.1">
    <property type="nucleotide sequence ID" value="NZ_FMVC01000005.1"/>
</dbReference>
<gene>
    <name evidence="3" type="ORF">SAMN02927916_3354</name>
</gene>
<proteinExistence type="predicted"/>
<feature type="chain" id="PRO_5045345176" evidence="2">
    <location>
        <begin position="21"/>
        <end position="350"/>
    </location>
</feature>
<dbReference type="EMBL" id="FMVC01000005">
    <property type="protein sequence ID" value="SCY78143.1"/>
    <property type="molecule type" value="Genomic_DNA"/>
</dbReference>
<organism evidence="3 4">
    <name type="scientific">Flavobacterium anhuiense</name>
    <dbReference type="NCBI Taxonomy" id="459526"/>
    <lineage>
        <taxon>Bacteria</taxon>
        <taxon>Pseudomonadati</taxon>
        <taxon>Bacteroidota</taxon>
        <taxon>Flavobacteriia</taxon>
        <taxon>Flavobacteriales</taxon>
        <taxon>Flavobacteriaceae</taxon>
        <taxon>Flavobacterium</taxon>
    </lineage>
</organism>
<protein>
    <submittedName>
        <fullName evidence="3">Uncharacterized protein</fullName>
    </submittedName>
</protein>
<accession>A0ABY0LY44</accession>